<feature type="compositionally biased region" description="Polar residues" evidence="1">
    <location>
        <begin position="1"/>
        <end position="18"/>
    </location>
</feature>
<dbReference type="Gene3D" id="2.60.120.200">
    <property type="match status" value="1"/>
</dbReference>
<dbReference type="PANTHER" id="PTHR10963">
    <property type="entry name" value="GLYCOSYL HYDROLASE-RELATED"/>
    <property type="match status" value="1"/>
</dbReference>
<keyword evidence="2" id="KW-1133">Transmembrane helix</keyword>
<dbReference type="InterPro" id="IPR000757">
    <property type="entry name" value="Beta-glucanase-like"/>
</dbReference>
<dbReference type="FunFam" id="2.60.120.200:FF:000178">
    <property type="entry name" value="Glycoside hydrolase family 16 protein"/>
    <property type="match status" value="1"/>
</dbReference>
<dbReference type="InterPro" id="IPR013320">
    <property type="entry name" value="ConA-like_dom_sf"/>
</dbReference>
<feature type="transmembrane region" description="Helical" evidence="2">
    <location>
        <begin position="87"/>
        <end position="108"/>
    </location>
</feature>
<dbReference type="PANTHER" id="PTHR10963:SF62">
    <property type="entry name" value="GLUCAN 1,3-BETA-GLUCOSIDASE"/>
    <property type="match status" value="1"/>
</dbReference>
<protein>
    <recommendedName>
        <fullName evidence="3">GH16 domain-containing protein</fullName>
    </recommendedName>
</protein>
<dbReference type="GO" id="GO:0005975">
    <property type="term" value="P:carbohydrate metabolic process"/>
    <property type="evidence" value="ECO:0007669"/>
    <property type="project" value="InterPro"/>
</dbReference>
<accession>A0A4U0TYV0</accession>
<keyword evidence="2" id="KW-0472">Membrane</keyword>
<keyword evidence="2" id="KW-0812">Transmembrane</keyword>
<dbReference type="OrthoDB" id="4781at2759"/>
<gene>
    <name evidence="4" type="ORF">B0A50_04395</name>
</gene>
<feature type="region of interest" description="Disordered" evidence="1">
    <location>
        <begin position="1"/>
        <end position="57"/>
    </location>
</feature>
<dbReference type="Pfam" id="PF00722">
    <property type="entry name" value="Glyco_hydro_16"/>
    <property type="match status" value="1"/>
</dbReference>
<evidence type="ECO:0000313" key="5">
    <source>
        <dbReference type="Proteomes" id="UP000308549"/>
    </source>
</evidence>
<evidence type="ECO:0000256" key="2">
    <source>
        <dbReference type="SAM" id="Phobius"/>
    </source>
</evidence>
<evidence type="ECO:0000259" key="3">
    <source>
        <dbReference type="PROSITE" id="PS51762"/>
    </source>
</evidence>
<dbReference type="EMBL" id="NAJL01000022">
    <property type="protein sequence ID" value="TKA27564.1"/>
    <property type="molecule type" value="Genomic_DNA"/>
</dbReference>
<evidence type="ECO:0000256" key="1">
    <source>
        <dbReference type="SAM" id="MobiDB-lite"/>
    </source>
</evidence>
<organism evidence="4 5">
    <name type="scientific">Salinomyces thailandicus</name>
    <dbReference type="NCBI Taxonomy" id="706561"/>
    <lineage>
        <taxon>Eukaryota</taxon>
        <taxon>Fungi</taxon>
        <taxon>Dikarya</taxon>
        <taxon>Ascomycota</taxon>
        <taxon>Pezizomycotina</taxon>
        <taxon>Dothideomycetes</taxon>
        <taxon>Dothideomycetidae</taxon>
        <taxon>Mycosphaerellales</taxon>
        <taxon>Teratosphaeriaceae</taxon>
        <taxon>Salinomyces</taxon>
    </lineage>
</organism>
<keyword evidence="5" id="KW-1185">Reference proteome</keyword>
<feature type="compositionally biased region" description="Polar residues" evidence="1">
    <location>
        <begin position="48"/>
        <end position="57"/>
    </location>
</feature>
<dbReference type="Proteomes" id="UP000308549">
    <property type="component" value="Unassembled WGS sequence"/>
</dbReference>
<dbReference type="SUPFAM" id="SSF49899">
    <property type="entry name" value="Concanavalin A-like lectins/glucanases"/>
    <property type="match status" value="1"/>
</dbReference>
<sequence>MDYSQHATATTTASNSPRPGSLETDSIDPVQRSNPFASPYGSMPASAMGSSTGLQLPPQQRYFHSRRIKKGELERPWLDRKDKKEKWVTIIPIIGIVIGIALTGFLIYDGLQSVSNYVYCPVLDEDFSGGFDNKVWTKEVEVGGYGNGQFEWTTDTDENVFIEDGMMHIKPTLQDEKLIQTNNVINLLKDGSCSSDVWSNCVAVTNTTNGTIVNPVKSGRVSTKSGATIKYGRVEVEAQLPAGDWLWPAIWMLPVNNTYGPWPLSGEIDIMESRGNNYTYPQGGNNIVSSTLHWGPDENNDGWWHNNVKRQALHTTYAAGFHTFGLEWTPKYLFTYIDTRLLQVTYVNFNKPFWDKGDFPPSDSNGTRLVDPWSQTGENSTPFDQEFYLILNVAVGGTNGWFEDGVQGKPWVDAAPTAPRDFWQARDQWQPTWEKSGEMLIKSVKMEQQQGFKGCT</sequence>
<feature type="domain" description="GH16" evidence="3">
    <location>
        <begin position="112"/>
        <end position="420"/>
    </location>
</feature>
<dbReference type="GO" id="GO:0004553">
    <property type="term" value="F:hydrolase activity, hydrolyzing O-glycosyl compounds"/>
    <property type="evidence" value="ECO:0007669"/>
    <property type="project" value="InterPro"/>
</dbReference>
<comment type="caution">
    <text evidence="4">The sequence shown here is derived from an EMBL/GenBank/DDBJ whole genome shotgun (WGS) entry which is preliminary data.</text>
</comment>
<name>A0A4U0TYV0_9PEZI</name>
<dbReference type="InterPro" id="IPR050546">
    <property type="entry name" value="Glycosyl_Hydrlase_16"/>
</dbReference>
<evidence type="ECO:0000313" key="4">
    <source>
        <dbReference type="EMBL" id="TKA27564.1"/>
    </source>
</evidence>
<dbReference type="AlphaFoldDB" id="A0A4U0TYV0"/>
<reference evidence="4 5" key="1">
    <citation type="submission" date="2017-03" db="EMBL/GenBank/DDBJ databases">
        <title>Genomes of endolithic fungi from Antarctica.</title>
        <authorList>
            <person name="Coleine C."/>
            <person name="Masonjones S."/>
            <person name="Stajich J.E."/>
        </authorList>
    </citation>
    <scope>NUCLEOTIDE SEQUENCE [LARGE SCALE GENOMIC DNA]</scope>
    <source>
        <strain evidence="4 5">CCFEE 6315</strain>
    </source>
</reference>
<dbReference type="PROSITE" id="PS51762">
    <property type="entry name" value="GH16_2"/>
    <property type="match status" value="1"/>
</dbReference>
<proteinExistence type="predicted"/>